<evidence type="ECO:0000256" key="2">
    <source>
        <dbReference type="ARBA" id="ARBA00022723"/>
    </source>
</evidence>
<organism evidence="8 9">
    <name type="scientific">Amanita muscaria (strain Koide BX008)</name>
    <dbReference type="NCBI Taxonomy" id="946122"/>
    <lineage>
        <taxon>Eukaryota</taxon>
        <taxon>Fungi</taxon>
        <taxon>Dikarya</taxon>
        <taxon>Basidiomycota</taxon>
        <taxon>Agaricomycotina</taxon>
        <taxon>Agaricomycetes</taxon>
        <taxon>Agaricomycetidae</taxon>
        <taxon>Agaricales</taxon>
        <taxon>Pluteineae</taxon>
        <taxon>Amanitaceae</taxon>
        <taxon>Amanita</taxon>
    </lineage>
</organism>
<feature type="region of interest" description="Disordered" evidence="6">
    <location>
        <begin position="1"/>
        <end position="23"/>
    </location>
</feature>
<feature type="region of interest" description="Disordered" evidence="6">
    <location>
        <begin position="110"/>
        <end position="140"/>
    </location>
</feature>
<gene>
    <name evidence="8" type="ORF">M378DRAFT_194984</name>
</gene>
<keyword evidence="3" id="KW-0805">Transcription regulation</keyword>
<dbReference type="SUPFAM" id="SSF57701">
    <property type="entry name" value="Zn2/Cys6 DNA-binding domain"/>
    <property type="match status" value="1"/>
</dbReference>
<feature type="compositionally biased region" description="Polar residues" evidence="6">
    <location>
        <begin position="114"/>
        <end position="140"/>
    </location>
</feature>
<proteinExistence type="predicted"/>
<dbReference type="PANTHER" id="PTHR47338">
    <property type="entry name" value="ZN(II)2CYS6 TRANSCRIPTION FACTOR (EUROFUNG)-RELATED"/>
    <property type="match status" value="1"/>
</dbReference>
<evidence type="ECO:0000256" key="5">
    <source>
        <dbReference type="ARBA" id="ARBA00023242"/>
    </source>
</evidence>
<evidence type="ECO:0000259" key="7">
    <source>
        <dbReference type="PROSITE" id="PS50048"/>
    </source>
</evidence>
<dbReference type="OrthoDB" id="39175at2759"/>
<comment type="subcellular location">
    <subcellularLocation>
        <location evidence="1">Nucleus</location>
    </subcellularLocation>
</comment>
<dbReference type="InterPro" id="IPR050815">
    <property type="entry name" value="TF_fung"/>
</dbReference>
<dbReference type="PANTHER" id="PTHR47338:SF29">
    <property type="entry name" value="ZN(2)-C6 FUNGAL-TYPE DOMAIN-CONTAINING PROTEIN"/>
    <property type="match status" value="1"/>
</dbReference>
<dbReference type="Proteomes" id="UP000054549">
    <property type="component" value="Unassembled WGS sequence"/>
</dbReference>
<dbReference type="GO" id="GO:0005634">
    <property type="term" value="C:nucleus"/>
    <property type="evidence" value="ECO:0007669"/>
    <property type="project" value="UniProtKB-SubCell"/>
</dbReference>
<dbReference type="GO" id="GO:0003677">
    <property type="term" value="F:DNA binding"/>
    <property type="evidence" value="ECO:0007669"/>
    <property type="project" value="InterPro"/>
</dbReference>
<keyword evidence="5" id="KW-0539">Nucleus</keyword>
<evidence type="ECO:0000313" key="9">
    <source>
        <dbReference type="Proteomes" id="UP000054549"/>
    </source>
</evidence>
<dbReference type="GO" id="GO:0006351">
    <property type="term" value="P:DNA-templated transcription"/>
    <property type="evidence" value="ECO:0007669"/>
    <property type="project" value="InterPro"/>
</dbReference>
<evidence type="ECO:0000256" key="4">
    <source>
        <dbReference type="ARBA" id="ARBA00023163"/>
    </source>
</evidence>
<dbReference type="InterPro" id="IPR001138">
    <property type="entry name" value="Zn2Cys6_DnaBD"/>
</dbReference>
<dbReference type="STRING" id="946122.A0A0C2TTU0"/>
<dbReference type="Gene3D" id="4.10.240.10">
    <property type="entry name" value="Zn(2)-C6 fungal-type DNA-binding domain"/>
    <property type="match status" value="1"/>
</dbReference>
<feature type="domain" description="Zn(2)-C6 fungal-type" evidence="7">
    <location>
        <begin position="30"/>
        <end position="76"/>
    </location>
</feature>
<dbReference type="CDD" id="cd00067">
    <property type="entry name" value="GAL4"/>
    <property type="match status" value="1"/>
</dbReference>
<dbReference type="CDD" id="cd12148">
    <property type="entry name" value="fungal_TF_MHR"/>
    <property type="match status" value="1"/>
</dbReference>
<dbReference type="AlphaFoldDB" id="A0A0C2TTU0"/>
<name>A0A0C2TTU0_AMAMK</name>
<dbReference type="Pfam" id="PF04082">
    <property type="entry name" value="Fungal_trans"/>
    <property type="match status" value="1"/>
</dbReference>
<evidence type="ECO:0000256" key="1">
    <source>
        <dbReference type="ARBA" id="ARBA00004123"/>
    </source>
</evidence>
<protein>
    <recommendedName>
        <fullName evidence="7">Zn(2)-C6 fungal-type domain-containing protein</fullName>
    </recommendedName>
</protein>
<dbReference type="HOGENOM" id="CLU_009416_1_0_1"/>
<keyword evidence="9" id="KW-1185">Reference proteome</keyword>
<dbReference type="GO" id="GO:0000981">
    <property type="term" value="F:DNA-binding transcription factor activity, RNA polymerase II-specific"/>
    <property type="evidence" value="ECO:0007669"/>
    <property type="project" value="InterPro"/>
</dbReference>
<evidence type="ECO:0000256" key="6">
    <source>
        <dbReference type="SAM" id="MobiDB-lite"/>
    </source>
</evidence>
<evidence type="ECO:0000256" key="3">
    <source>
        <dbReference type="ARBA" id="ARBA00023015"/>
    </source>
</evidence>
<dbReference type="InterPro" id="IPR007219">
    <property type="entry name" value="XnlR_reg_dom"/>
</dbReference>
<dbReference type="GO" id="GO:0008270">
    <property type="term" value="F:zinc ion binding"/>
    <property type="evidence" value="ECO:0007669"/>
    <property type="project" value="InterPro"/>
</dbReference>
<evidence type="ECO:0000313" key="8">
    <source>
        <dbReference type="EMBL" id="KIL70734.1"/>
    </source>
</evidence>
<dbReference type="PROSITE" id="PS50048">
    <property type="entry name" value="ZN2_CY6_FUNGAL_2"/>
    <property type="match status" value="1"/>
</dbReference>
<dbReference type="SMART" id="SM00066">
    <property type="entry name" value="GAL4"/>
    <property type="match status" value="1"/>
</dbReference>
<dbReference type="InParanoid" id="A0A0C2TTU0"/>
<reference evidence="8 9" key="1">
    <citation type="submission" date="2014-04" db="EMBL/GenBank/DDBJ databases">
        <title>Evolutionary Origins and Diversification of the Mycorrhizal Mutualists.</title>
        <authorList>
            <consortium name="DOE Joint Genome Institute"/>
            <consortium name="Mycorrhizal Genomics Consortium"/>
            <person name="Kohler A."/>
            <person name="Kuo A."/>
            <person name="Nagy L.G."/>
            <person name="Floudas D."/>
            <person name="Copeland A."/>
            <person name="Barry K.W."/>
            <person name="Cichocki N."/>
            <person name="Veneault-Fourrey C."/>
            <person name="LaButti K."/>
            <person name="Lindquist E.A."/>
            <person name="Lipzen A."/>
            <person name="Lundell T."/>
            <person name="Morin E."/>
            <person name="Murat C."/>
            <person name="Riley R."/>
            <person name="Ohm R."/>
            <person name="Sun H."/>
            <person name="Tunlid A."/>
            <person name="Henrissat B."/>
            <person name="Grigoriev I.V."/>
            <person name="Hibbett D.S."/>
            <person name="Martin F."/>
        </authorList>
    </citation>
    <scope>NUCLEOTIDE SEQUENCE [LARGE SCALE GENOMIC DNA]</scope>
    <source>
        <strain evidence="8 9">Koide BX008</strain>
    </source>
</reference>
<keyword evidence="4" id="KW-0804">Transcription</keyword>
<accession>A0A0C2TTU0</accession>
<sequence length="699" mass="78486">MPKVATETSRKPTNPVGRNPHPNILKRNQACHQCRRRKLKCDAQKPSCSTCIRSHNHTIVHAPPGTPLPPKPTCTYDEVTETNIPAEGPKNKYERLESRINELEALLRQKQESEAATSAQNLTSTTDSTQSPLPGPSTETIAPLLVNVPLESAYIRSPEDLDALHVGIDGSYTFATDASGPVFPPTPRTSYDLVWSSWPPALPQQPLLLHLVDVFFKFHLHAHRLFHRPTFLTSLSFPPNHPKFPCSAVLHAICAAGSLYTAAVTSPPQPTFEEFPPDELFLERRRLKEQRPDSFAEQQAKYAKETIDRLNALGKDLFPVLQASIVLTWFYWPHGRWVDVFFSSAFSMRLSVPLGLNTCPPFHSITRSQRPVSILLPARTVIEDEIRRNAFWLAYATERLHGYGNPWALNLDDQDISQLLPVRGEEFDRGHLVLPQDRQWAHTKNVLLENPEQVTDSFTLYIKSSILMSRVKTFNLRFRARHSTGDATVASVSQETSERVDPRHSPAFIELDYIIDSFTATFPSRCRNPIMNNILDSHLYTAWQMPHVCSIILHDPHANIQHLGCISAMKILRAARSILDLVYSVCSTSFDITLLEPFCLASWFCAGHVLARFLQAAQDSNIPDQCATLQAELGFLHTALMKQGERIPLASRFAKMLDNLIATRQASESNARTPFPDIDGIIGLDTLDTIDTQPSLARS</sequence>
<dbReference type="Pfam" id="PF00172">
    <property type="entry name" value="Zn_clus"/>
    <property type="match status" value="1"/>
</dbReference>
<dbReference type="InterPro" id="IPR036864">
    <property type="entry name" value="Zn2-C6_fun-type_DNA-bd_sf"/>
</dbReference>
<keyword evidence="2" id="KW-0479">Metal-binding</keyword>
<dbReference type="EMBL" id="KN818223">
    <property type="protein sequence ID" value="KIL70734.1"/>
    <property type="molecule type" value="Genomic_DNA"/>
</dbReference>